<keyword evidence="3 6" id="KW-0240">DNA-directed RNA polymerase</keyword>
<sequence>MSAKITEIVALDAEEGNPVIVRGHVPQPTNECHAVRAKDVAKEGAEMILVGCKSNLYRGYVQTESPAAVERQQHTYIALHNRVTGKMRMVEVECCPQLTNVCHDERPAEEQTFDVDNVRKLLQKYNSKTSQRLHRRIQREKVDFSVMEDRLQQMISECAPTAKVASSEAKEQPTETLVQDEIRVKMNPQSRSLRDLYQAEDLIGSRLLQSLGKAAESVLQIPADELSMASGYLENRVKAVMQSKEPNSEENLRTVKICLYMDVLARLLTIQKNRKLVKDGNRSNSLSPFTPLFDGPIRQEFMQYCSGQSVGKDRATKYTRDKALLTYLALAFVLEDSDEVQVSVIHRSLQISKEEVIMFGRAIGATYNNRLDTFVKDWKMKTTQESNDPLLATMQAVADGQRSKGKRSYGKR</sequence>
<evidence type="ECO:0000256" key="4">
    <source>
        <dbReference type="ARBA" id="ARBA00023163"/>
    </source>
</evidence>
<comment type="subcellular location">
    <subcellularLocation>
        <location evidence="1">Nucleus</location>
        <location evidence="1">Nucleolus</location>
    </subcellularLocation>
</comment>
<evidence type="ECO:0000313" key="6">
    <source>
        <dbReference type="EMBL" id="MBW41630.1"/>
    </source>
</evidence>
<organism evidence="6">
    <name type="scientific">Anopheles triannulatus</name>
    <dbReference type="NCBI Taxonomy" id="58253"/>
    <lineage>
        <taxon>Eukaryota</taxon>
        <taxon>Metazoa</taxon>
        <taxon>Ecdysozoa</taxon>
        <taxon>Arthropoda</taxon>
        <taxon>Hexapoda</taxon>
        <taxon>Insecta</taxon>
        <taxon>Pterygota</taxon>
        <taxon>Neoptera</taxon>
        <taxon>Endopterygota</taxon>
        <taxon>Diptera</taxon>
        <taxon>Nematocera</taxon>
        <taxon>Culicoidea</taxon>
        <taxon>Culicidae</taxon>
        <taxon>Anophelinae</taxon>
        <taxon>Anopheles</taxon>
    </lineage>
</organism>
<dbReference type="AlphaFoldDB" id="A0A2M4ALH0"/>
<proteinExistence type="inferred from homology"/>
<dbReference type="GO" id="GO:0005730">
    <property type="term" value="C:nucleolus"/>
    <property type="evidence" value="ECO:0007669"/>
    <property type="project" value="UniProtKB-SubCell"/>
</dbReference>
<dbReference type="GO" id="GO:0006351">
    <property type="term" value="P:DNA-templated transcription"/>
    <property type="evidence" value="ECO:0007669"/>
    <property type="project" value="InterPro"/>
</dbReference>
<evidence type="ECO:0000256" key="2">
    <source>
        <dbReference type="ARBA" id="ARBA00009430"/>
    </source>
</evidence>
<name>A0A2M4ALH0_9DIPT</name>
<protein>
    <submittedName>
        <fullName evidence="6">Putative dna-directed rna polymerase i subunit rpa49 isoform x1</fullName>
    </submittedName>
</protein>
<accession>A0A2M4ALH0</accession>
<reference evidence="6" key="1">
    <citation type="submission" date="2018-01" db="EMBL/GenBank/DDBJ databases">
        <title>An insight into the sialome of Amazonian anophelines.</title>
        <authorList>
            <person name="Ribeiro J.M."/>
            <person name="Scarpassa V."/>
            <person name="Calvo E."/>
        </authorList>
    </citation>
    <scope>NUCLEOTIDE SEQUENCE</scope>
    <source>
        <tissue evidence="6">Salivary glands</tissue>
    </source>
</reference>
<dbReference type="GO" id="GO:0000428">
    <property type="term" value="C:DNA-directed RNA polymerase complex"/>
    <property type="evidence" value="ECO:0007669"/>
    <property type="project" value="UniProtKB-KW"/>
</dbReference>
<dbReference type="GO" id="GO:0003677">
    <property type="term" value="F:DNA binding"/>
    <property type="evidence" value="ECO:0007669"/>
    <property type="project" value="InterPro"/>
</dbReference>
<dbReference type="PANTHER" id="PTHR14440">
    <property type="entry name" value="DNA-DIRECTED RNA POLYMERASE I SUBUNIT RPA49"/>
    <property type="match status" value="1"/>
</dbReference>
<comment type="similarity">
    <text evidence="2">Belongs to the eukaryotic RPA49/POLR1E RNA polymerase subunit family.</text>
</comment>
<keyword evidence="4" id="KW-0804">Transcription</keyword>
<evidence type="ECO:0000256" key="5">
    <source>
        <dbReference type="ARBA" id="ARBA00023242"/>
    </source>
</evidence>
<dbReference type="Pfam" id="PF06870">
    <property type="entry name" value="RNA_pol_I_A49"/>
    <property type="match status" value="1"/>
</dbReference>
<evidence type="ECO:0000256" key="3">
    <source>
        <dbReference type="ARBA" id="ARBA00022478"/>
    </source>
</evidence>
<dbReference type="EMBL" id="GGFK01008309">
    <property type="protein sequence ID" value="MBW41630.1"/>
    <property type="molecule type" value="Transcribed_RNA"/>
</dbReference>
<keyword evidence="5" id="KW-0539">Nucleus</keyword>
<evidence type="ECO:0000256" key="1">
    <source>
        <dbReference type="ARBA" id="ARBA00004604"/>
    </source>
</evidence>
<dbReference type="InterPro" id="IPR009668">
    <property type="entry name" value="RNA_pol-assoc_fac_A49-like"/>
</dbReference>